<comment type="similarity">
    <text evidence="2">Belongs to the dynein intermediate chain family.</text>
</comment>
<dbReference type="Proteomes" id="UP000828390">
    <property type="component" value="Unassembled WGS sequence"/>
</dbReference>
<dbReference type="GO" id="GO:0005874">
    <property type="term" value="C:microtubule"/>
    <property type="evidence" value="ECO:0007669"/>
    <property type="project" value="UniProtKB-KW"/>
</dbReference>
<keyword evidence="14" id="KW-0966">Cell projection</keyword>
<feature type="compositionally biased region" description="Polar residues" evidence="18">
    <location>
        <begin position="536"/>
        <end position="553"/>
    </location>
</feature>
<feature type="compositionally biased region" description="Polar residues" evidence="18">
    <location>
        <begin position="38"/>
        <end position="51"/>
    </location>
</feature>
<evidence type="ECO:0000256" key="18">
    <source>
        <dbReference type="SAM" id="MobiDB-lite"/>
    </source>
</evidence>
<reference evidence="20" key="2">
    <citation type="submission" date="2020-11" db="EMBL/GenBank/DDBJ databases">
        <authorList>
            <person name="McCartney M.A."/>
            <person name="Auch B."/>
            <person name="Kono T."/>
            <person name="Mallez S."/>
            <person name="Becker A."/>
            <person name="Gohl D.M."/>
            <person name="Silverstein K.A.T."/>
            <person name="Koren S."/>
            <person name="Bechman K.B."/>
            <person name="Herman A."/>
            <person name="Abrahante J.E."/>
            <person name="Garbe J."/>
        </authorList>
    </citation>
    <scope>NUCLEOTIDE SEQUENCE</scope>
    <source>
        <strain evidence="20">Duluth1</strain>
        <tissue evidence="20">Whole animal</tissue>
    </source>
</reference>
<dbReference type="SMART" id="SM00389">
    <property type="entry name" value="HOX"/>
    <property type="match status" value="1"/>
</dbReference>
<evidence type="ECO:0000256" key="4">
    <source>
        <dbReference type="ARBA" id="ARBA00022490"/>
    </source>
</evidence>
<accession>A0A9D4K9H3</accession>
<evidence type="ECO:0000259" key="19">
    <source>
        <dbReference type="PROSITE" id="PS50071"/>
    </source>
</evidence>
<evidence type="ECO:0000256" key="5">
    <source>
        <dbReference type="ARBA" id="ARBA00022574"/>
    </source>
</evidence>
<feature type="region of interest" description="Disordered" evidence="18">
    <location>
        <begin position="488"/>
        <end position="569"/>
    </location>
</feature>
<dbReference type="PROSITE" id="PS50082">
    <property type="entry name" value="WD_REPEATS_2"/>
    <property type="match status" value="1"/>
</dbReference>
<evidence type="ECO:0000256" key="14">
    <source>
        <dbReference type="ARBA" id="ARBA00023273"/>
    </source>
</evidence>
<feature type="region of interest" description="Disordered" evidence="18">
    <location>
        <begin position="38"/>
        <end position="113"/>
    </location>
</feature>
<evidence type="ECO:0000256" key="13">
    <source>
        <dbReference type="ARBA" id="ARBA00023242"/>
    </source>
</evidence>
<evidence type="ECO:0000256" key="2">
    <source>
        <dbReference type="ARBA" id="ARBA00011059"/>
    </source>
</evidence>
<keyword evidence="4" id="KW-0963">Cytoplasm</keyword>
<evidence type="ECO:0000313" key="20">
    <source>
        <dbReference type="EMBL" id="KAH3835642.1"/>
    </source>
</evidence>
<keyword evidence="3" id="KW-0217">Developmental protein</keyword>
<dbReference type="EMBL" id="JAIWYP010000004">
    <property type="protein sequence ID" value="KAH3835642.1"/>
    <property type="molecule type" value="Genomic_DNA"/>
</dbReference>
<feature type="DNA-binding region" description="Homeobox" evidence="15">
    <location>
        <begin position="110"/>
        <end position="169"/>
    </location>
</feature>
<evidence type="ECO:0000256" key="3">
    <source>
        <dbReference type="ARBA" id="ARBA00022473"/>
    </source>
</evidence>
<dbReference type="Gene3D" id="2.130.10.10">
    <property type="entry name" value="YVTN repeat-like/Quinoprotein amine dehydrogenase"/>
    <property type="match status" value="2"/>
</dbReference>
<dbReference type="InterPro" id="IPR001356">
    <property type="entry name" value="HD"/>
</dbReference>
<sequence length="1063" mass="119142">MPSAYSIDSILGKAERKLSAIPDDVEIMRNSPSVIMCPQTSGCMSVQSPSKDSNDRSPGASRNGENYFDSSPEKSENEEKHEHSHEDLNTSLSDGENEESGNAGNKPRKLRRSRTTFTTFQLHQLERAFEKTQYPDVFTREELALRLDLSEARVQVWFQNRRAKWRKREKTLGRESPSFMQREGGLGLPDMPPSHLGYQSPLEAYWSNRMTNLPGLNPLLSMPHGSAMLGNMAQYFNKVSSAGLFPNYFQSTAPGSSFPGIPHMYMRTGLSDISAIAQAQAAAALSSQLVGRFQVSEPEQGLDFRRHLTKIQQVTLDQEVAQRPGGGAKTSRLRGSCDVFFSNEIGHRIEASTIKHTNMPPKGVPAKAKPAPVKPKAVRPKAKDGDDMTDVDGADHDDWVNTKALVKPDDQLELTEQELKEEFTRILTANNPHAPQNIVRYSFKERQYKQTSSVDQLAIHFALDGNMIHKESDEAQRQRTKLGIPDAHVEPAVSEVGEPVSAAADSEDRGDEAKEEAGDDAGTQAASGSEGGGNKKLTNQFNYSERASQTYNNPYRERGTATEPPPRAVFSGNVTQWEIFDAYQEDFEKQEKNKEKKVIPGRKEEEKARKRLTVTETSGDDVSRIAKAAKIVERMVNQNSYDDIAQDFKYWEDPSDEYRDNEGTLLPLWRFSFEKAKKLAVTSLCWNPKYTDLFAASFGSYDFMKQGNGMMLFYSLKNPSFPETIYETDSGVMCLDVHPEHPYMVAVGFYDGSVGVYNIEKKDGHLHRCTAKNGKHTDPVWQVRWQKDDLENNHNFFSISSDGRIVHWTILKNELTYQDVIKLAMPDSAAEGPDGTKITTIGCGTAFDFHKKNDYLFVVGTEEGKIHTCSKAYSSQFLDSMDAHNMAVYKVRWNPYHPDIYITCSADWTVKIWERGNKSASDKSDAMDASAKKPLFTFDLNNSVGDVAWAPYSSTVFAAVTADGKLFCYDLSVNKYEPLCEQMVAQKKKTKLTHLEFNPEHPIVIVGDERGTVTSCKLSPNLRKQPKEKKGAQAVDPSVREQAEIAKLDKILLMVRDPTENKG</sequence>
<dbReference type="InterPro" id="IPR001680">
    <property type="entry name" value="WD40_rpt"/>
</dbReference>
<evidence type="ECO:0000256" key="11">
    <source>
        <dbReference type="ARBA" id="ARBA00023175"/>
    </source>
</evidence>
<evidence type="ECO:0000313" key="21">
    <source>
        <dbReference type="Proteomes" id="UP000828390"/>
    </source>
</evidence>
<gene>
    <name evidence="20" type="ORF">DPMN_109000</name>
</gene>
<dbReference type="InterPro" id="IPR050687">
    <property type="entry name" value="Dynein_IC"/>
</dbReference>
<keyword evidence="6" id="KW-0493">Microtubule</keyword>
<reference evidence="20" key="1">
    <citation type="journal article" date="2019" name="bioRxiv">
        <title>The Genome of the Zebra Mussel, Dreissena polymorpha: A Resource for Invasive Species Research.</title>
        <authorList>
            <person name="McCartney M.A."/>
            <person name="Auch B."/>
            <person name="Kono T."/>
            <person name="Mallez S."/>
            <person name="Zhang Y."/>
            <person name="Obille A."/>
            <person name="Becker A."/>
            <person name="Abrahante J.E."/>
            <person name="Garbe J."/>
            <person name="Badalamenti J.P."/>
            <person name="Herman A."/>
            <person name="Mangelson H."/>
            <person name="Liachko I."/>
            <person name="Sullivan S."/>
            <person name="Sone E.D."/>
            <person name="Koren S."/>
            <person name="Silverstein K.A.T."/>
            <person name="Beckman K.B."/>
            <person name="Gohl D.M."/>
        </authorList>
    </citation>
    <scope>NUCLEOTIDE SEQUENCE</scope>
    <source>
        <strain evidence="20">Duluth1</strain>
        <tissue evidence="20">Whole animal</tissue>
    </source>
</reference>
<evidence type="ECO:0000256" key="10">
    <source>
        <dbReference type="ARBA" id="ARBA00023155"/>
    </source>
</evidence>
<dbReference type="InterPro" id="IPR017970">
    <property type="entry name" value="Homeobox_CS"/>
</dbReference>
<dbReference type="PROSITE" id="PS50071">
    <property type="entry name" value="HOMEOBOX_2"/>
    <property type="match status" value="1"/>
</dbReference>
<dbReference type="FunFam" id="1.10.10.60:FF:000102">
    <property type="entry name" value="Aristaless related homeobox"/>
    <property type="match status" value="1"/>
</dbReference>
<organism evidence="20 21">
    <name type="scientific">Dreissena polymorpha</name>
    <name type="common">Zebra mussel</name>
    <name type="synonym">Mytilus polymorpha</name>
    <dbReference type="NCBI Taxonomy" id="45954"/>
    <lineage>
        <taxon>Eukaryota</taxon>
        <taxon>Metazoa</taxon>
        <taxon>Spiralia</taxon>
        <taxon>Lophotrochozoa</taxon>
        <taxon>Mollusca</taxon>
        <taxon>Bivalvia</taxon>
        <taxon>Autobranchia</taxon>
        <taxon>Heteroconchia</taxon>
        <taxon>Euheterodonta</taxon>
        <taxon>Imparidentia</taxon>
        <taxon>Neoheterodontei</taxon>
        <taxon>Myida</taxon>
        <taxon>Dreissenoidea</taxon>
        <taxon>Dreissenidae</taxon>
        <taxon>Dreissena</taxon>
    </lineage>
</organism>
<keyword evidence="5 16" id="KW-0853">WD repeat</keyword>
<evidence type="ECO:0000256" key="8">
    <source>
        <dbReference type="ARBA" id="ARBA00023017"/>
    </source>
</evidence>
<evidence type="ECO:0000256" key="7">
    <source>
        <dbReference type="ARBA" id="ARBA00022737"/>
    </source>
</evidence>
<dbReference type="PROSITE" id="PS00027">
    <property type="entry name" value="HOMEOBOX_1"/>
    <property type="match status" value="1"/>
</dbReference>
<comment type="subcellular location">
    <subcellularLocation>
        <location evidence="1">Cytoplasm</location>
        <location evidence="1">Cytoskeleton</location>
        <location evidence="1">Cilium axoneme</location>
    </subcellularLocation>
    <subcellularLocation>
        <location evidence="15 17">Nucleus</location>
    </subcellularLocation>
</comment>
<dbReference type="SMART" id="SM00320">
    <property type="entry name" value="WD40"/>
    <property type="match status" value="4"/>
</dbReference>
<feature type="domain" description="Homeobox" evidence="19">
    <location>
        <begin position="108"/>
        <end position="168"/>
    </location>
</feature>
<feature type="compositionally biased region" description="Basic and acidic residues" evidence="18">
    <location>
        <begin position="71"/>
        <end position="88"/>
    </location>
</feature>
<proteinExistence type="inferred from homology"/>
<name>A0A9D4K9H3_DREPO</name>
<feature type="repeat" description="WD" evidence="16">
    <location>
        <begin position="881"/>
        <end position="914"/>
    </location>
</feature>
<feature type="region of interest" description="Disordered" evidence="18">
    <location>
        <begin position="356"/>
        <end position="395"/>
    </location>
</feature>
<dbReference type="GO" id="GO:0045503">
    <property type="term" value="F:dynein light chain binding"/>
    <property type="evidence" value="ECO:0007669"/>
    <property type="project" value="TreeGrafter"/>
</dbReference>
<dbReference type="Gene3D" id="1.10.10.60">
    <property type="entry name" value="Homeodomain-like"/>
    <property type="match status" value="1"/>
</dbReference>
<dbReference type="PANTHER" id="PTHR12442:SF11">
    <property type="entry name" value="DYNEIN AXONEMAL INTERMEDIATE CHAIN 1"/>
    <property type="match status" value="1"/>
</dbReference>
<dbReference type="FunFam" id="2.130.10.10:FF:000251">
    <property type="entry name" value="Dynein axonemal intermediate chain 1"/>
    <property type="match status" value="1"/>
</dbReference>
<evidence type="ECO:0000256" key="12">
    <source>
        <dbReference type="ARBA" id="ARBA00023212"/>
    </source>
</evidence>
<keyword evidence="12" id="KW-0206">Cytoskeleton</keyword>
<keyword evidence="7" id="KW-0677">Repeat</keyword>
<dbReference type="GO" id="GO:0000981">
    <property type="term" value="F:DNA-binding transcription factor activity, RNA polymerase II-specific"/>
    <property type="evidence" value="ECO:0007669"/>
    <property type="project" value="InterPro"/>
</dbReference>
<dbReference type="InterPro" id="IPR015943">
    <property type="entry name" value="WD40/YVTN_repeat-like_dom_sf"/>
</dbReference>
<keyword evidence="21" id="KW-1185">Reference proteome</keyword>
<comment type="caution">
    <text evidence="20">The sequence shown here is derived from an EMBL/GenBank/DDBJ whole genome shotgun (WGS) entry which is preliminary data.</text>
</comment>
<evidence type="ECO:0000256" key="1">
    <source>
        <dbReference type="ARBA" id="ARBA00004430"/>
    </source>
</evidence>
<dbReference type="InterPro" id="IPR036322">
    <property type="entry name" value="WD40_repeat_dom_sf"/>
</dbReference>
<dbReference type="AlphaFoldDB" id="A0A9D4K9H3"/>
<dbReference type="GO" id="GO:0045504">
    <property type="term" value="F:dynein heavy chain binding"/>
    <property type="evidence" value="ECO:0007669"/>
    <property type="project" value="TreeGrafter"/>
</dbReference>
<evidence type="ECO:0000256" key="17">
    <source>
        <dbReference type="RuleBase" id="RU000682"/>
    </source>
</evidence>
<feature type="compositionally biased region" description="Basic and acidic residues" evidence="18">
    <location>
        <begin position="590"/>
        <end position="608"/>
    </location>
</feature>
<dbReference type="GO" id="GO:0003341">
    <property type="term" value="P:cilium movement"/>
    <property type="evidence" value="ECO:0007669"/>
    <property type="project" value="TreeGrafter"/>
</dbReference>
<dbReference type="SUPFAM" id="SSF46689">
    <property type="entry name" value="Homeodomain-like"/>
    <property type="match status" value="1"/>
</dbReference>
<dbReference type="GO" id="GO:0036158">
    <property type="term" value="P:outer dynein arm assembly"/>
    <property type="evidence" value="ECO:0007669"/>
    <property type="project" value="TreeGrafter"/>
</dbReference>
<dbReference type="GO" id="GO:0003677">
    <property type="term" value="F:DNA binding"/>
    <property type="evidence" value="ECO:0007669"/>
    <property type="project" value="UniProtKB-UniRule"/>
</dbReference>
<keyword evidence="11" id="KW-0505">Motor protein</keyword>
<keyword evidence="10 15" id="KW-0371">Homeobox</keyword>
<dbReference type="FunFam" id="2.130.10.10:FF:000349">
    <property type="entry name" value="Dynein axonemal intermediate chain 1"/>
    <property type="match status" value="1"/>
</dbReference>
<dbReference type="Pfam" id="PF00400">
    <property type="entry name" value="WD40"/>
    <property type="match status" value="2"/>
</dbReference>
<dbReference type="GO" id="GO:0036157">
    <property type="term" value="C:outer dynein arm"/>
    <property type="evidence" value="ECO:0007669"/>
    <property type="project" value="TreeGrafter"/>
</dbReference>
<evidence type="ECO:0000256" key="16">
    <source>
        <dbReference type="PROSITE-ProRule" id="PRU00221"/>
    </source>
</evidence>
<feature type="compositionally biased region" description="Low complexity" evidence="18">
    <location>
        <begin position="360"/>
        <end position="375"/>
    </location>
</feature>
<evidence type="ECO:0000256" key="15">
    <source>
        <dbReference type="PROSITE-ProRule" id="PRU00108"/>
    </source>
</evidence>
<dbReference type="GO" id="GO:0003002">
    <property type="term" value="P:regionalization"/>
    <property type="evidence" value="ECO:0007669"/>
    <property type="project" value="UniProtKB-ARBA"/>
</dbReference>
<protein>
    <recommendedName>
        <fullName evidence="19">Homeobox domain-containing protein</fullName>
    </recommendedName>
</protein>
<dbReference type="Pfam" id="PF00046">
    <property type="entry name" value="Homeodomain"/>
    <property type="match status" value="1"/>
</dbReference>
<feature type="region of interest" description="Disordered" evidence="18">
    <location>
        <begin position="590"/>
        <end position="610"/>
    </location>
</feature>
<dbReference type="SUPFAM" id="SSF50978">
    <property type="entry name" value="WD40 repeat-like"/>
    <property type="match status" value="1"/>
</dbReference>
<dbReference type="GO" id="GO:0005634">
    <property type="term" value="C:nucleus"/>
    <property type="evidence" value="ECO:0007669"/>
    <property type="project" value="UniProtKB-SubCell"/>
</dbReference>
<keyword evidence="9 15" id="KW-0238">DNA-binding</keyword>
<evidence type="ECO:0000256" key="9">
    <source>
        <dbReference type="ARBA" id="ARBA00023125"/>
    </source>
</evidence>
<evidence type="ECO:0000256" key="6">
    <source>
        <dbReference type="ARBA" id="ARBA00022701"/>
    </source>
</evidence>
<dbReference type="PROSITE" id="PS50294">
    <property type="entry name" value="WD_REPEATS_REGION"/>
    <property type="match status" value="1"/>
</dbReference>
<keyword evidence="8" id="KW-0243">Dynein</keyword>
<keyword evidence="13 15" id="KW-0539">Nucleus</keyword>
<dbReference type="PANTHER" id="PTHR12442">
    <property type="entry name" value="DYNEIN INTERMEDIATE CHAIN"/>
    <property type="match status" value="1"/>
</dbReference>
<dbReference type="InterPro" id="IPR009057">
    <property type="entry name" value="Homeodomain-like_sf"/>
</dbReference>
<dbReference type="CDD" id="cd00086">
    <property type="entry name" value="homeodomain"/>
    <property type="match status" value="1"/>
</dbReference>